<accession>A0A7I8KZ00</accession>
<organism evidence="2 3">
    <name type="scientific">Spirodela intermedia</name>
    <name type="common">Intermediate duckweed</name>
    <dbReference type="NCBI Taxonomy" id="51605"/>
    <lineage>
        <taxon>Eukaryota</taxon>
        <taxon>Viridiplantae</taxon>
        <taxon>Streptophyta</taxon>
        <taxon>Embryophyta</taxon>
        <taxon>Tracheophyta</taxon>
        <taxon>Spermatophyta</taxon>
        <taxon>Magnoliopsida</taxon>
        <taxon>Liliopsida</taxon>
        <taxon>Araceae</taxon>
        <taxon>Lemnoideae</taxon>
        <taxon>Spirodela</taxon>
    </lineage>
</organism>
<feature type="region of interest" description="Disordered" evidence="1">
    <location>
        <begin position="132"/>
        <end position="161"/>
    </location>
</feature>
<dbReference type="EMBL" id="LR746272">
    <property type="protein sequence ID" value="CAA7402194.1"/>
    <property type="molecule type" value="Genomic_DNA"/>
</dbReference>
<feature type="compositionally biased region" description="Basic and acidic residues" evidence="1">
    <location>
        <begin position="226"/>
        <end position="236"/>
    </location>
</feature>
<dbReference type="Proteomes" id="UP000663760">
    <property type="component" value="Chromosome 9"/>
</dbReference>
<name>A0A7I8KZ00_SPIIN</name>
<dbReference type="AlphaFoldDB" id="A0A7I8KZ00"/>
<proteinExistence type="predicted"/>
<protein>
    <submittedName>
        <fullName evidence="2">Uncharacterized protein</fullName>
    </submittedName>
</protein>
<evidence type="ECO:0000256" key="1">
    <source>
        <dbReference type="SAM" id="MobiDB-lite"/>
    </source>
</evidence>
<evidence type="ECO:0000313" key="2">
    <source>
        <dbReference type="EMBL" id="CAA7402194.1"/>
    </source>
</evidence>
<reference evidence="2" key="1">
    <citation type="submission" date="2020-02" db="EMBL/GenBank/DDBJ databases">
        <authorList>
            <person name="Scholz U."/>
            <person name="Mascher M."/>
            <person name="Fiebig A."/>
        </authorList>
    </citation>
    <scope>NUCLEOTIDE SEQUENCE</scope>
</reference>
<feature type="region of interest" description="Disordered" evidence="1">
    <location>
        <begin position="209"/>
        <end position="244"/>
    </location>
</feature>
<evidence type="ECO:0000313" key="3">
    <source>
        <dbReference type="Proteomes" id="UP000663760"/>
    </source>
</evidence>
<gene>
    <name evidence="2" type="ORF">SI8410_09012872</name>
</gene>
<sequence length="286" mass="30603">MPPQLPPDVDQDKQEGPWKLLSRLHFGQAPSRTGADGEKLPSAEACTGDAAVRRARRVLAAAVAGDRISQKKVAGEDQEDHDEYIHEQAEEVRQAVPAVARGYQMGRKNAAEEGQEEKCCGDYAQELRQTAPAVVQDRTGGGEEEKVATEGQEEEEKGKWGCSVELRGAAQEGLGVEGQEDPEEGGEAAKVHQGVLVVVRGDPMGVAVVGQEDPEEEGEAANVHRGTLEDSEKGEEGSSAEDVLQAAPAVAGVVAGSCWRRMDVSTSSGVWFGGMLSRRSRRFMKD</sequence>
<keyword evidence="3" id="KW-1185">Reference proteome</keyword>